<evidence type="ECO:0000313" key="2">
    <source>
        <dbReference type="EMBL" id="KAA6365177.1"/>
    </source>
</evidence>
<dbReference type="Proteomes" id="UP000324800">
    <property type="component" value="Unassembled WGS sequence"/>
</dbReference>
<sequence>RLITKVHRQGSQATERNEEQSQKVQIEHNLLKQDIVRVTNLNHELERQLALTRPSIKTPVQPSGTDVPFTVTVNLDNDQLGINTMEQFYTSLKDDYKNFILEPEITKDVIRLEIIPDFIRSLYLGVVNSGTTVPKGNNINESMSTHKAAFFHNNGSVYHKGIPKAGNNKMISNQKVAIEVNMNSNPRTAHLFIDGKQQPVFISGLPSSIQFFFQLYYEDDQIQILSLKRLNEPTVQIVEKADEVKYYVNKAL</sequence>
<feature type="non-terminal residue" evidence="2">
    <location>
        <position position="1"/>
    </location>
</feature>
<protein>
    <submittedName>
        <fullName evidence="2">Uncharacterized protein</fullName>
    </submittedName>
</protein>
<name>A0A5J4U3K6_9EUKA</name>
<evidence type="ECO:0000256" key="1">
    <source>
        <dbReference type="SAM" id="MobiDB-lite"/>
    </source>
</evidence>
<feature type="region of interest" description="Disordered" evidence="1">
    <location>
        <begin position="1"/>
        <end position="21"/>
    </location>
</feature>
<organism evidence="2 3">
    <name type="scientific">Streblomastix strix</name>
    <dbReference type="NCBI Taxonomy" id="222440"/>
    <lineage>
        <taxon>Eukaryota</taxon>
        <taxon>Metamonada</taxon>
        <taxon>Preaxostyla</taxon>
        <taxon>Oxymonadida</taxon>
        <taxon>Streblomastigidae</taxon>
        <taxon>Streblomastix</taxon>
    </lineage>
</organism>
<dbReference type="AlphaFoldDB" id="A0A5J4U3K6"/>
<accession>A0A5J4U3K6</accession>
<dbReference type="EMBL" id="SNRW01020736">
    <property type="protein sequence ID" value="KAA6365177.1"/>
    <property type="molecule type" value="Genomic_DNA"/>
</dbReference>
<dbReference type="OrthoDB" id="10672703at2759"/>
<proteinExistence type="predicted"/>
<comment type="caution">
    <text evidence="2">The sequence shown here is derived from an EMBL/GenBank/DDBJ whole genome shotgun (WGS) entry which is preliminary data.</text>
</comment>
<gene>
    <name evidence="2" type="ORF">EZS28_039295</name>
</gene>
<reference evidence="2 3" key="1">
    <citation type="submission" date="2019-03" db="EMBL/GenBank/DDBJ databases">
        <title>Single cell metagenomics reveals metabolic interactions within the superorganism composed of flagellate Streblomastix strix and complex community of Bacteroidetes bacteria on its surface.</title>
        <authorList>
            <person name="Treitli S.C."/>
            <person name="Kolisko M."/>
            <person name="Husnik F."/>
            <person name="Keeling P."/>
            <person name="Hampl V."/>
        </authorList>
    </citation>
    <scope>NUCLEOTIDE SEQUENCE [LARGE SCALE GENOMIC DNA]</scope>
    <source>
        <strain evidence="2">ST1C</strain>
    </source>
</reference>
<evidence type="ECO:0000313" key="3">
    <source>
        <dbReference type="Proteomes" id="UP000324800"/>
    </source>
</evidence>